<dbReference type="PROSITE" id="PS00070">
    <property type="entry name" value="ALDEHYDE_DEHYDR_CYS"/>
    <property type="match status" value="1"/>
</dbReference>
<dbReference type="Pfam" id="PF00171">
    <property type="entry name" value="Aldedh"/>
    <property type="match status" value="1"/>
</dbReference>
<dbReference type="GeneID" id="13885915"/>
<evidence type="ECO:0000313" key="9">
    <source>
        <dbReference type="EMBL" id="CCF55494.1"/>
    </source>
</evidence>
<dbReference type="GO" id="GO:0006665">
    <property type="term" value="P:sphingolipid metabolic process"/>
    <property type="evidence" value="ECO:0007669"/>
    <property type="project" value="EnsemblFungi"/>
</dbReference>
<feature type="domain" description="Aldehyde dehydrogenase" evidence="8">
    <location>
        <begin position="35"/>
        <end position="460"/>
    </location>
</feature>
<dbReference type="FunCoup" id="H2AM94">
    <property type="interactions" value="511"/>
</dbReference>
<dbReference type="HOGENOM" id="CLU_005391_3_1_1"/>
<dbReference type="InterPro" id="IPR016161">
    <property type="entry name" value="Ald_DH/histidinol_DH"/>
</dbReference>
<keyword evidence="7" id="KW-0812">Transmembrane</keyword>
<evidence type="ECO:0000256" key="6">
    <source>
        <dbReference type="RuleBase" id="RU003345"/>
    </source>
</evidence>
<dbReference type="OrthoDB" id="440325at2759"/>
<keyword evidence="2 3" id="KW-0560">Oxidoreductase</keyword>
<protein>
    <recommendedName>
        <fullName evidence="3">Aldehyde dehydrogenase</fullName>
    </recommendedName>
</protein>
<dbReference type="InterPro" id="IPR015590">
    <property type="entry name" value="Aldehyde_DH_dom"/>
</dbReference>
<dbReference type="SUPFAM" id="SSF53720">
    <property type="entry name" value="ALDH-like"/>
    <property type="match status" value="1"/>
</dbReference>
<evidence type="ECO:0000259" key="8">
    <source>
        <dbReference type="Pfam" id="PF00171"/>
    </source>
</evidence>
<dbReference type="AlphaFoldDB" id="H2AM94"/>
<reference evidence="9 10" key="1">
    <citation type="journal article" date="2011" name="Proc. Natl. Acad. Sci. U.S.A.">
        <title>Evolutionary erosion of yeast sex chromosomes by mating-type switching accidents.</title>
        <authorList>
            <person name="Gordon J.L."/>
            <person name="Armisen D."/>
            <person name="Proux-Wera E."/>
            <person name="Oheigeartaigh S.S."/>
            <person name="Byrne K.P."/>
            <person name="Wolfe K.H."/>
        </authorList>
    </citation>
    <scope>NUCLEOTIDE SEQUENCE [LARGE SCALE GENOMIC DNA]</scope>
    <source>
        <strain evidence="10">ATCC 22294 / BCRC 22015 / CBS 2517 / CECT 1963 / NBRC 1671 / NRRL Y-8276</strain>
    </source>
</reference>
<comment type="similarity">
    <text evidence="1 3 6">Belongs to the aldehyde dehydrogenase family.</text>
</comment>
<evidence type="ECO:0000256" key="5">
    <source>
        <dbReference type="PROSITE-ProRule" id="PRU10007"/>
    </source>
</evidence>
<name>H2AM94_KAZAF</name>
<dbReference type="GO" id="GO:0047770">
    <property type="term" value="F:carboxylate reductase activity"/>
    <property type="evidence" value="ECO:0007669"/>
    <property type="project" value="EnsemblFungi"/>
</dbReference>
<dbReference type="PIRSF" id="PIRSF036492">
    <property type="entry name" value="ALDH"/>
    <property type="match status" value="1"/>
</dbReference>
<keyword evidence="10" id="KW-1185">Reference proteome</keyword>
<dbReference type="GO" id="GO:0005811">
    <property type="term" value="C:lipid droplet"/>
    <property type="evidence" value="ECO:0007669"/>
    <property type="project" value="EnsemblFungi"/>
</dbReference>
<dbReference type="RefSeq" id="XP_003954629.1">
    <property type="nucleotide sequence ID" value="XM_003954580.1"/>
</dbReference>
<dbReference type="InterPro" id="IPR016163">
    <property type="entry name" value="Ald_DH_C"/>
</dbReference>
<keyword evidence="7" id="KW-0472">Membrane</keyword>
<evidence type="ECO:0000256" key="3">
    <source>
        <dbReference type="PIRNR" id="PIRNR036492"/>
    </source>
</evidence>
<feature type="transmembrane region" description="Helical" evidence="7">
    <location>
        <begin position="508"/>
        <end position="526"/>
    </location>
</feature>
<dbReference type="EMBL" id="HE650821">
    <property type="protein sequence ID" value="CCF55494.1"/>
    <property type="molecule type" value="Genomic_DNA"/>
</dbReference>
<dbReference type="STRING" id="1071382.H2AM94"/>
<dbReference type="InterPro" id="IPR012394">
    <property type="entry name" value="Aldehyde_DH_NAD(P)"/>
</dbReference>
<dbReference type="KEGG" id="kaf:KAFR_0A00560"/>
<evidence type="ECO:0000256" key="7">
    <source>
        <dbReference type="SAM" id="Phobius"/>
    </source>
</evidence>
<evidence type="ECO:0000256" key="2">
    <source>
        <dbReference type="ARBA" id="ARBA00023002"/>
    </source>
</evidence>
<keyword evidence="7" id="KW-1133">Transmembrane helix</keyword>
<organism evidence="9 10">
    <name type="scientific">Kazachstania africana (strain ATCC 22294 / BCRC 22015 / CBS 2517 / CECT 1963 / NBRC 1671 / NRRL Y-8276)</name>
    <name type="common">Yeast</name>
    <name type="synonym">Kluyveromyces africanus</name>
    <dbReference type="NCBI Taxonomy" id="1071382"/>
    <lineage>
        <taxon>Eukaryota</taxon>
        <taxon>Fungi</taxon>
        <taxon>Dikarya</taxon>
        <taxon>Ascomycota</taxon>
        <taxon>Saccharomycotina</taxon>
        <taxon>Saccharomycetes</taxon>
        <taxon>Saccharomycetales</taxon>
        <taxon>Saccharomycetaceae</taxon>
        <taxon>Kazachstania</taxon>
    </lineage>
</organism>
<dbReference type="eggNOG" id="KOG2456">
    <property type="taxonomic scope" value="Eukaryota"/>
</dbReference>
<dbReference type="PROSITE" id="PS00687">
    <property type="entry name" value="ALDEHYDE_DEHYDR_GLU"/>
    <property type="match status" value="1"/>
</dbReference>
<dbReference type="FunFam" id="3.40.605.10:FF:000004">
    <property type="entry name" value="Aldehyde dehydrogenase"/>
    <property type="match status" value="1"/>
</dbReference>
<dbReference type="InterPro" id="IPR016162">
    <property type="entry name" value="Ald_DH_N"/>
</dbReference>
<dbReference type="Gene3D" id="3.40.605.10">
    <property type="entry name" value="Aldehyde Dehydrogenase, Chain A, domain 1"/>
    <property type="match status" value="1"/>
</dbReference>
<dbReference type="GO" id="GO:0018484">
    <property type="term" value="F:4-hydroxybenzaldehyde dehydrogenase (NAD+) activity"/>
    <property type="evidence" value="ECO:0007669"/>
    <property type="project" value="EnsemblFungi"/>
</dbReference>
<dbReference type="PANTHER" id="PTHR43570">
    <property type="entry name" value="ALDEHYDE DEHYDROGENASE"/>
    <property type="match status" value="1"/>
</dbReference>
<dbReference type="InParanoid" id="H2AM94"/>
<feature type="active site" evidence="4 5">
    <location>
        <position position="228"/>
    </location>
</feature>
<dbReference type="InterPro" id="IPR016160">
    <property type="entry name" value="Ald_DH_CS_CYS"/>
</dbReference>
<dbReference type="GO" id="GO:0005741">
    <property type="term" value="C:mitochondrial outer membrane"/>
    <property type="evidence" value="ECO:0007669"/>
    <property type="project" value="EnsemblFungi"/>
</dbReference>
<feature type="active site" evidence="4">
    <location>
        <position position="267"/>
    </location>
</feature>
<dbReference type="GO" id="GO:0046185">
    <property type="term" value="P:aldehyde catabolic process"/>
    <property type="evidence" value="ECO:0007669"/>
    <property type="project" value="EnsemblFungi"/>
</dbReference>
<proteinExistence type="inferred from homology"/>
<dbReference type="InterPro" id="IPR029510">
    <property type="entry name" value="Ald_DH_CS_GLU"/>
</dbReference>
<gene>
    <name evidence="9" type="primary">KAFR0A00560</name>
    <name evidence="9" type="ORF">KAFR_0A00560</name>
</gene>
<evidence type="ECO:0000256" key="4">
    <source>
        <dbReference type="PIRSR" id="PIRSR036492-1"/>
    </source>
</evidence>
<sequence>MSDILQYTSLDEIESKISHCNDYFYRKQREVKSTKRDLEFRSNCLKKLYYAIKENEEALVLAMHNDFHRSRQESLALELIPLYNDVLDMISRLPQWIKPKKVKDYSPVYAFGTTKIEKIPRGTALVISPSNFPVYLALGPVAAAISAGNTVVLKPSENTPSTAKIIEKILLDAELPQGLIEIVQGGVTETTKLIKSPKFDIFFYTGSTKVGSIVAQEAAKHLIPCVLELGGKSPFFITENSQSSKFKMDVLIKRLFFGGFGSAGQICVAPDYVLIHESKYNEFVVASKKVLDKFYSGHIAEYTAMISMAAYDKMNTRLKSTRADLYQPSSLKASDPATSDKVSARVIVPTLAFDCDWDDPLMQEENFGPVLPIVKYNDLDDLLDKVIRYHDTPLVQYIFSDSKPEIDHILRRVRSGGCVINDTIVHVAMQNAPFGGIGKSGYGNYHGIYGFNAFTHERTIFKQAFWMDFLLSMRYPPYSEQKSKLIQMTTEQKPWFDKDGRTFIFKNIKFLIAIFVAILSITYYFIV</sequence>
<accession>H2AM94</accession>
<evidence type="ECO:0000313" key="10">
    <source>
        <dbReference type="Proteomes" id="UP000005220"/>
    </source>
</evidence>
<dbReference type="PANTHER" id="PTHR43570:SF16">
    <property type="entry name" value="ALDEHYDE DEHYDROGENASE TYPE III, ISOFORM Q"/>
    <property type="match status" value="1"/>
</dbReference>
<evidence type="ECO:0000256" key="1">
    <source>
        <dbReference type="ARBA" id="ARBA00009986"/>
    </source>
</evidence>
<dbReference type="Gene3D" id="3.40.309.10">
    <property type="entry name" value="Aldehyde Dehydrogenase, Chain A, domain 2"/>
    <property type="match status" value="1"/>
</dbReference>
<dbReference type="GO" id="GO:0006744">
    <property type="term" value="P:ubiquinone biosynthetic process"/>
    <property type="evidence" value="ECO:0007669"/>
    <property type="project" value="EnsemblFungi"/>
</dbReference>
<dbReference type="Proteomes" id="UP000005220">
    <property type="component" value="Chromosome 1"/>
</dbReference>